<feature type="region of interest" description="Disordered" evidence="5">
    <location>
        <begin position="31"/>
        <end position="66"/>
    </location>
</feature>
<dbReference type="GO" id="GO:0016020">
    <property type="term" value="C:membrane"/>
    <property type="evidence" value="ECO:0007669"/>
    <property type="project" value="UniProtKB-SubCell"/>
</dbReference>
<dbReference type="GeneID" id="17299176"/>
<dbReference type="HOGENOM" id="CLU_1075399_0_0_1"/>
<evidence type="ECO:0000313" key="8">
    <source>
        <dbReference type="EMBL" id="EKX42556.1"/>
    </source>
</evidence>
<dbReference type="EMBL" id="JH993016">
    <property type="protein sequence ID" value="EKX42556.1"/>
    <property type="molecule type" value="Genomic_DNA"/>
</dbReference>
<evidence type="ECO:0000256" key="6">
    <source>
        <dbReference type="SAM" id="Phobius"/>
    </source>
</evidence>
<feature type="transmembrane region" description="Helical" evidence="6">
    <location>
        <begin position="190"/>
        <end position="212"/>
    </location>
</feature>
<accession>L1J208</accession>
<feature type="signal peptide" evidence="7">
    <location>
        <begin position="1"/>
        <end position="29"/>
    </location>
</feature>
<reference evidence="8 10" key="1">
    <citation type="journal article" date="2012" name="Nature">
        <title>Algal genomes reveal evolutionary mosaicism and the fate of nucleomorphs.</title>
        <authorList>
            <consortium name="DOE Joint Genome Institute"/>
            <person name="Curtis B.A."/>
            <person name="Tanifuji G."/>
            <person name="Burki F."/>
            <person name="Gruber A."/>
            <person name="Irimia M."/>
            <person name="Maruyama S."/>
            <person name="Arias M.C."/>
            <person name="Ball S.G."/>
            <person name="Gile G.H."/>
            <person name="Hirakawa Y."/>
            <person name="Hopkins J.F."/>
            <person name="Kuo A."/>
            <person name="Rensing S.A."/>
            <person name="Schmutz J."/>
            <person name="Symeonidi A."/>
            <person name="Elias M."/>
            <person name="Eveleigh R.J."/>
            <person name="Herman E.K."/>
            <person name="Klute M.J."/>
            <person name="Nakayama T."/>
            <person name="Obornik M."/>
            <person name="Reyes-Prieto A."/>
            <person name="Armbrust E.V."/>
            <person name="Aves S.J."/>
            <person name="Beiko R.G."/>
            <person name="Coutinho P."/>
            <person name="Dacks J.B."/>
            <person name="Durnford D.G."/>
            <person name="Fast N.M."/>
            <person name="Green B.R."/>
            <person name="Grisdale C.J."/>
            <person name="Hempel F."/>
            <person name="Henrissat B."/>
            <person name="Hoppner M.P."/>
            <person name="Ishida K."/>
            <person name="Kim E."/>
            <person name="Koreny L."/>
            <person name="Kroth P.G."/>
            <person name="Liu Y."/>
            <person name="Malik S.B."/>
            <person name="Maier U.G."/>
            <person name="McRose D."/>
            <person name="Mock T."/>
            <person name="Neilson J.A."/>
            <person name="Onodera N.T."/>
            <person name="Poole A.M."/>
            <person name="Pritham E.J."/>
            <person name="Richards T.A."/>
            <person name="Rocap G."/>
            <person name="Roy S.W."/>
            <person name="Sarai C."/>
            <person name="Schaack S."/>
            <person name="Shirato S."/>
            <person name="Slamovits C.H."/>
            <person name="Spencer D.F."/>
            <person name="Suzuki S."/>
            <person name="Worden A.Z."/>
            <person name="Zauner S."/>
            <person name="Barry K."/>
            <person name="Bell C."/>
            <person name="Bharti A.K."/>
            <person name="Crow J.A."/>
            <person name="Grimwood J."/>
            <person name="Kramer R."/>
            <person name="Lindquist E."/>
            <person name="Lucas S."/>
            <person name="Salamov A."/>
            <person name="McFadden G.I."/>
            <person name="Lane C.E."/>
            <person name="Keeling P.J."/>
            <person name="Gray M.W."/>
            <person name="Grigoriev I.V."/>
            <person name="Archibald J.M."/>
        </authorList>
    </citation>
    <scope>NUCLEOTIDE SEQUENCE</scope>
    <source>
        <strain evidence="8 10">CCMP2712</strain>
    </source>
</reference>
<proteinExistence type="predicted"/>
<keyword evidence="10" id="KW-1185">Reference proteome</keyword>
<comment type="subcellular location">
    <subcellularLocation>
        <location evidence="1">Membrane</location>
        <topology evidence="1">Multi-pass membrane protein</topology>
    </subcellularLocation>
</comment>
<organism evidence="8">
    <name type="scientific">Guillardia theta (strain CCMP2712)</name>
    <name type="common">Cryptophyte</name>
    <dbReference type="NCBI Taxonomy" id="905079"/>
    <lineage>
        <taxon>Eukaryota</taxon>
        <taxon>Cryptophyceae</taxon>
        <taxon>Pyrenomonadales</taxon>
        <taxon>Geminigeraceae</taxon>
        <taxon>Guillardia</taxon>
    </lineage>
</organism>
<keyword evidence="7" id="KW-0732">Signal</keyword>
<evidence type="ECO:0000256" key="4">
    <source>
        <dbReference type="ARBA" id="ARBA00023136"/>
    </source>
</evidence>
<evidence type="ECO:0000256" key="1">
    <source>
        <dbReference type="ARBA" id="ARBA00004141"/>
    </source>
</evidence>
<feature type="compositionally biased region" description="Basic and acidic residues" evidence="5">
    <location>
        <begin position="36"/>
        <end position="51"/>
    </location>
</feature>
<evidence type="ECO:0000256" key="3">
    <source>
        <dbReference type="ARBA" id="ARBA00022989"/>
    </source>
</evidence>
<dbReference type="EnsemblProtists" id="EKX42556">
    <property type="protein sequence ID" value="EKX42556"/>
    <property type="gene ID" value="GUITHDRAFT_111531"/>
</dbReference>
<evidence type="ECO:0000256" key="2">
    <source>
        <dbReference type="ARBA" id="ARBA00022692"/>
    </source>
</evidence>
<name>L1J208_GUITC</name>
<keyword evidence="2 6" id="KW-0812">Transmembrane</keyword>
<gene>
    <name evidence="8" type="ORF">GUITHDRAFT_111531</name>
</gene>
<feature type="transmembrane region" description="Helical" evidence="6">
    <location>
        <begin position="159"/>
        <end position="178"/>
    </location>
</feature>
<dbReference type="KEGG" id="gtt:GUITHDRAFT_111531"/>
<dbReference type="PANTHER" id="PTHR30249">
    <property type="entry name" value="PUTATIVE SEROTONIN TRANSPORTER"/>
    <property type="match status" value="1"/>
</dbReference>
<dbReference type="AlphaFoldDB" id="L1J208"/>
<evidence type="ECO:0000313" key="9">
    <source>
        <dbReference type="EnsemblProtists" id="EKX42556"/>
    </source>
</evidence>
<reference evidence="9" key="3">
    <citation type="submission" date="2016-03" db="UniProtKB">
        <authorList>
            <consortium name="EnsemblProtists"/>
        </authorList>
    </citation>
    <scope>IDENTIFICATION</scope>
</reference>
<feature type="transmembrane region" description="Helical" evidence="6">
    <location>
        <begin position="118"/>
        <end position="138"/>
    </location>
</feature>
<protein>
    <submittedName>
        <fullName evidence="8 9">Uncharacterized protein</fullName>
    </submittedName>
</protein>
<feature type="chain" id="PRO_5008770762" evidence="7">
    <location>
        <begin position="30"/>
        <end position="259"/>
    </location>
</feature>
<evidence type="ECO:0000313" key="10">
    <source>
        <dbReference type="Proteomes" id="UP000011087"/>
    </source>
</evidence>
<evidence type="ECO:0000256" key="7">
    <source>
        <dbReference type="SAM" id="SignalP"/>
    </source>
</evidence>
<dbReference type="RefSeq" id="XP_005829536.1">
    <property type="nucleotide sequence ID" value="XM_005829479.1"/>
</dbReference>
<keyword evidence="3 6" id="KW-1133">Transmembrane helix</keyword>
<dbReference type="PaxDb" id="55529-EKX42556"/>
<evidence type="ECO:0000256" key="5">
    <source>
        <dbReference type="SAM" id="MobiDB-lite"/>
    </source>
</evidence>
<keyword evidence="4 6" id="KW-0472">Membrane</keyword>
<reference evidence="10" key="2">
    <citation type="submission" date="2012-11" db="EMBL/GenBank/DDBJ databases">
        <authorList>
            <person name="Kuo A."/>
            <person name="Curtis B.A."/>
            <person name="Tanifuji G."/>
            <person name="Burki F."/>
            <person name="Gruber A."/>
            <person name="Irimia M."/>
            <person name="Maruyama S."/>
            <person name="Arias M.C."/>
            <person name="Ball S.G."/>
            <person name="Gile G.H."/>
            <person name="Hirakawa Y."/>
            <person name="Hopkins J.F."/>
            <person name="Rensing S.A."/>
            <person name="Schmutz J."/>
            <person name="Symeonidi A."/>
            <person name="Elias M."/>
            <person name="Eveleigh R.J."/>
            <person name="Herman E.K."/>
            <person name="Klute M.J."/>
            <person name="Nakayama T."/>
            <person name="Obornik M."/>
            <person name="Reyes-Prieto A."/>
            <person name="Armbrust E.V."/>
            <person name="Aves S.J."/>
            <person name="Beiko R.G."/>
            <person name="Coutinho P."/>
            <person name="Dacks J.B."/>
            <person name="Durnford D.G."/>
            <person name="Fast N.M."/>
            <person name="Green B.R."/>
            <person name="Grisdale C."/>
            <person name="Hempe F."/>
            <person name="Henrissat B."/>
            <person name="Hoppner M.P."/>
            <person name="Ishida K.-I."/>
            <person name="Kim E."/>
            <person name="Koreny L."/>
            <person name="Kroth P.G."/>
            <person name="Liu Y."/>
            <person name="Malik S.-B."/>
            <person name="Maier U.G."/>
            <person name="McRose D."/>
            <person name="Mock T."/>
            <person name="Neilson J.A."/>
            <person name="Onodera N.T."/>
            <person name="Poole A.M."/>
            <person name="Pritham E.J."/>
            <person name="Richards T.A."/>
            <person name="Rocap G."/>
            <person name="Roy S.W."/>
            <person name="Sarai C."/>
            <person name="Schaack S."/>
            <person name="Shirato S."/>
            <person name="Slamovits C.H."/>
            <person name="Spencer D.F."/>
            <person name="Suzuki S."/>
            <person name="Worden A.Z."/>
            <person name="Zauner S."/>
            <person name="Barry K."/>
            <person name="Bell C."/>
            <person name="Bharti A.K."/>
            <person name="Crow J.A."/>
            <person name="Grimwood J."/>
            <person name="Kramer R."/>
            <person name="Lindquist E."/>
            <person name="Lucas S."/>
            <person name="Salamov A."/>
            <person name="McFadden G.I."/>
            <person name="Lane C.E."/>
            <person name="Keeling P.J."/>
            <person name="Gray M.W."/>
            <person name="Grigoriev I.V."/>
            <person name="Archibald J.M."/>
        </authorList>
    </citation>
    <scope>NUCLEOTIDE SEQUENCE</scope>
    <source>
        <strain evidence="10">CCMP2712</strain>
    </source>
</reference>
<dbReference type="Proteomes" id="UP000011087">
    <property type="component" value="Unassembled WGS sequence"/>
</dbReference>
<dbReference type="InterPro" id="IPR007300">
    <property type="entry name" value="CidB/LrgB"/>
</dbReference>
<sequence>MVRLRDIATTRLLLLLAFLLVAMPSCVLTEPAEGDSQSKEGSHTQAKDHHQAPPSRPISTPTPAKPTMSLRRILPKNLNVKVVDVDVVQQIDYGLETIPSIAAFLTINLALKYLMRQVLGITKFPHPLVGMFMAFAGLMSMKEKDAAKVVSFFKPGLDLLTNFLPAFFAPGLIVTPLAMKDVSAVDFTKFLSVLGLGGSGLYFIIANVVAILQEKGNREQKAQPQAPKRAGFKSWFSPQLEKIFFTLTGLSLFGFGHDD</sequence>
<dbReference type="PANTHER" id="PTHR30249:SF0">
    <property type="entry name" value="PLASTIDAL GLYCOLATE_GLYCERATE TRANSLOCATOR 1, CHLOROPLASTIC"/>
    <property type="match status" value="1"/>
</dbReference>